<dbReference type="InterPro" id="IPR006786">
    <property type="entry name" value="Pinin_SDK_MemA"/>
</dbReference>
<dbReference type="Proteomes" id="UP000198372">
    <property type="component" value="Unassembled WGS sequence"/>
</dbReference>
<evidence type="ECO:0000256" key="1">
    <source>
        <dbReference type="SAM" id="MobiDB-lite"/>
    </source>
</evidence>
<feature type="compositionally biased region" description="Basic and acidic residues" evidence="1">
    <location>
        <begin position="74"/>
        <end position="95"/>
    </location>
</feature>
<protein>
    <submittedName>
        <fullName evidence="3">BQ2448_191 protein</fullName>
    </submittedName>
</protein>
<dbReference type="OrthoDB" id="330772at2759"/>
<gene>
    <name evidence="3" type="ORF">BQ2448_191</name>
</gene>
<feature type="compositionally biased region" description="Basic and acidic residues" evidence="1">
    <location>
        <begin position="325"/>
        <end position="334"/>
    </location>
</feature>
<dbReference type="Pfam" id="PF04696">
    <property type="entry name" value="Pinin_SDK_memA"/>
    <property type="match status" value="1"/>
</dbReference>
<sequence>MNDAVDHSGTEPGPESMSEAGSSGPTMEEDAALEADLRRASSVAVASAKADSTTTIRERIDTAGSMTKAPAHPHHTEDGTRNDRAPTKNQDEFASRKRKASGIVADESQKRGRRLFGLLQSTLKQASTSKTSEAAKKRQQLEDKLYRKLHEERKHMMDQRDRSKEARDLALAISLKEEELVRREAVVSASVQTLQICAAYCGNDPDLASPFGGCLCQMRTQHEIELDLAEFLCTAPSTSDQPGSSDMISFPNARRLASSQHFIFPDGPRPIFYLPYRLLRRQENELDDQVADIERRIKKAESDWLRLSQAASDEIDDMKERVLRLKGDDPEPKDRAHRTSHNQGFAGKEPFGSRDDEMPADDVKRDRDQSPVVDALQARAPSANHGEEEVEY</sequence>
<feature type="compositionally biased region" description="Basic and acidic residues" evidence="1">
    <location>
        <begin position="351"/>
        <end position="369"/>
    </location>
</feature>
<feature type="compositionally biased region" description="Low complexity" evidence="1">
    <location>
        <begin position="40"/>
        <end position="52"/>
    </location>
</feature>
<dbReference type="STRING" id="269621.A0A238F1S1"/>
<accession>A0A238F1S1</accession>
<dbReference type="AlphaFoldDB" id="A0A238F1S1"/>
<keyword evidence="4" id="KW-1185">Reference proteome</keyword>
<evidence type="ECO:0000313" key="3">
    <source>
        <dbReference type="EMBL" id="SCV68070.1"/>
    </source>
</evidence>
<evidence type="ECO:0000259" key="2">
    <source>
        <dbReference type="Pfam" id="PF04696"/>
    </source>
</evidence>
<evidence type="ECO:0000313" key="4">
    <source>
        <dbReference type="Proteomes" id="UP000198372"/>
    </source>
</evidence>
<name>A0A238F1S1_9BASI</name>
<reference evidence="4" key="1">
    <citation type="submission" date="2016-09" db="EMBL/GenBank/DDBJ databases">
        <authorList>
            <person name="Jeantristanb JTB J.-T."/>
            <person name="Ricardo R."/>
        </authorList>
    </citation>
    <scope>NUCLEOTIDE SEQUENCE [LARGE SCALE GENOMIC DNA]</scope>
</reference>
<proteinExistence type="predicted"/>
<feature type="region of interest" description="Disordered" evidence="1">
    <location>
        <begin position="1"/>
        <end position="104"/>
    </location>
</feature>
<dbReference type="EMBL" id="FMSP01000003">
    <property type="protein sequence ID" value="SCV68070.1"/>
    <property type="molecule type" value="Genomic_DNA"/>
</dbReference>
<organism evidence="3 4">
    <name type="scientific">Microbotryum intermedium</name>
    <dbReference type="NCBI Taxonomy" id="269621"/>
    <lineage>
        <taxon>Eukaryota</taxon>
        <taxon>Fungi</taxon>
        <taxon>Dikarya</taxon>
        <taxon>Basidiomycota</taxon>
        <taxon>Pucciniomycotina</taxon>
        <taxon>Microbotryomycetes</taxon>
        <taxon>Microbotryales</taxon>
        <taxon>Microbotryaceae</taxon>
        <taxon>Microbotryum</taxon>
    </lineage>
</organism>
<feature type="region of interest" description="Disordered" evidence="1">
    <location>
        <begin position="325"/>
        <end position="392"/>
    </location>
</feature>
<feature type="domain" description="Pinin/SDK/MemA protein" evidence="2">
    <location>
        <begin position="107"/>
        <end position="184"/>
    </location>
</feature>